<evidence type="ECO:0000259" key="7">
    <source>
        <dbReference type="Pfam" id="PF06271"/>
    </source>
</evidence>
<keyword evidence="9" id="KW-1185">Reference proteome</keyword>
<keyword evidence="3 6" id="KW-1133">Transmembrane helix</keyword>
<feature type="region of interest" description="Disordered" evidence="5">
    <location>
        <begin position="181"/>
        <end position="216"/>
    </location>
</feature>
<accession>A0AAW0I311</accession>
<protein>
    <recommendedName>
        <fullName evidence="7">RDD domain-containing protein</fullName>
    </recommendedName>
</protein>
<dbReference type="InterPro" id="IPR039871">
    <property type="entry name" value="FAM8A1"/>
</dbReference>
<evidence type="ECO:0000256" key="5">
    <source>
        <dbReference type="SAM" id="MobiDB-lite"/>
    </source>
</evidence>
<dbReference type="PANTHER" id="PTHR13659:SF5">
    <property type="entry name" value="PROTEIN FAM8A1"/>
    <property type="match status" value="1"/>
</dbReference>
<feature type="domain" description="RDD" evidence="7">
    <location>
        <begin position="223"/>
        <end position="382"/>
    </location>
</feature>
<proteinExistence type="predicted"/>
<evidence type="ECO:0000256" key="3">
    <source>
        <dbReference type="ARBA" id="ARBA00022989"/>
    </source>
</evidence>
<gene>
    <name evidence="8" type="ORF">U0070_027356</name>
</gene>
<feature type="transmembrane region" description="Helical" evidence="6">
    <location>
        <begin position="285"/>
        <end position="305"/>
    </location>
</feature>
<evidence type="ECO:0000256" key="1">
    <source>
        <dbReference type="ARBA" id="ARBA00004141"/>
    </source>
</evidence>
<dbReference type="Proteomes" id="UP001488838">
    <property type="component" value="Unassembled WGS sequence"/>
</dbReference>
<organism evidence="8 9">
    <name type="scientific">Myodes glareolus</name>
    <name type="common">Bank vole</name>
    <name type="synonym">Clethrionomys glareolus</name>
    <dbReference type="NCBI Taxonomy" id="447135"/>
    <lineage>
        <taxon>Eukaryota</taxon>
        <taxon>Metazoa</taxon>
        <taxon>Chordata</taxon>
        <taxon>Craniata</taxon>
        <taxon>Vertebrata</taxon>
        <taxon>Euteleostomi</taxon>
        <taxon>Mammalia</taxon>
        <taxon>Eutheria</taxon>
        <taxon>Euarchontoglires</taxon>
        <taxon>Glires</taxon>
        <taxon>Rodentia</taxon>
        <taxon>Myomorpha</taxon>
        <taxon>Muroidea</taxon>
        <taxon>Cricetidae</taxon>
        <taxon>Arvicolinae</taxon>
        <taxon>Myodes</taxon>
    </lineage>
</organism>
<evidence type="ECO:0000256" key="4">
    <source>
        <dbReference type="ARBA" id="ARBA00023136"/>
    </source>
</evidence>
<feature type="transmembrane region" description="Helical" evidence="6">
    <location>
        <begin position="350"/>
        <end position="370"/>
    </location>
</feature>
<dbReference type="Pfam" id="PF06271">
    <property type="entry name" value="RDD"/>
    <property type="match status" value="1"/>
</dbReference>
<evidence type="ECO:0000256" key="6">
    <source>
        <dbReference type="SAM" id="Phobius"/>
    </source>
</evidence>
<comment type="subcellular location">
    <subcellularLocation>
        <location evidence="1">Membrane</location>
        <topology evidence="1">Multi-pass membrane protein</topology>
    </subcellularLocation>
</comment>
<keyword evidence="4 6" id="KW-0472">Membrane</keyword>
<feature type="compositionally biased region" description="Basic and acidic residues" evidence="5">
    <location>
        <begin position="1"/>
        <end position="10"/>
    </location>
</feature>
<feature type="compositionally biased region" description="Low complexity" evidence="5">
    <location>
        <begin position="66"/>
        <end position="81"/>
    </location>
</feature>
<evidence type="ECO:0000256" key="2">
    <source>
        <dbReference type="ARBA" id="ARBA00022692"/>
    </source>
</evidence>
<evidence type="ECO:0000313" key="9">
    <source>
        <dbReference type="Proteomes" id="UP001488838"/>
    </source>
</evidence>
<dbReference type="InterPro" id="IPR010432">
    <property type="entry name" value="RDD"/>
</dbReference>
<reference evidence="8 9" key="1">
    <citation type="journal article" date="2023" name="bioRxiv">
        <title>Conserved and derived expression patterns and positive selection on dental genes reveal complex evolutionary context of ever-growing rodent molars.</title>
        <authorList>
            <person name="Calamari Z.T."/>
            <person name="Song A."/>
            <person name="Cohen E."/>
            <person name="Akter M."/>
            <person name="Roy R.D."/>
            <person name="Hallikas O."/>
            <person name="Christensen M.M."/>
            <person name="Li P."/>
            <person name="Marangoni P."/>
            <person name="Jernvall J."/>
            <person name="Klein O.D."/>
        </authorList>
    </citation>
    <scope>NUCLEOTIDE SEQUENCE [LARGE SCALE GENOMIC DNA]</scope>
    <source>
        <strain evidence="8">V071</strain>
    </source>
</reference>
<comment type="caution">
    <text evidence="8">The sequence shown here is derived from an EMBL/GenBank/DDBJ whole genome shotgun (WGS) entry which is preliminary data.</text>
</comment>
<feature type="region of interest" description="Disordered" evidence="5">
    <location>
        <begin position="1"/>
        <end position="81"/>
    </location>
</feature>
<dbReference type="PANTHER" id="PTHR13659">
    <property type="entry name" value="AUTOSOMAL HIGHLY CONSERVED PROTEIN"/>
    <property type="match status" value="1"/>
</dbReference>
<sequence>MAEGPEEARSRPPGQNGSGGGDHEPVPSGPDSPAAAAPRPPALATIGPAGSEAEPPRELRKRREAAAGPQEPGGCEAAAGPGRLSAREYSRQVHEWLWQSYCGYLTWTSGLAALPAYCGPPPAAPQPAAQPSPPPPPPPPPQLAYYNPFYFLNAAGPGPGAPTGGATPTAVAGLTPRAPHVQPAARAAPVTRAGSATPARTASDAGRQAGENGGEPGREYVIPSLAHRFMAEMVDFFILFFIKATIVLSIMHLSGIKDISKFAMHYIIEEIDEDTSMEDLQKMMIVALIYRLLVCFYEIICIWGAGGATPGKFLLGLRVVTCDTSVLIAPSRVLVIPSSNVSITTSTIRALIKNFSIASFFPAFITLLFFQHNRTAYDIVAGTIVVKRNGVR</sequence>
<name>A0AAW0I311_MYOGA</name>
<keyword evidence="2 6" id="KW-0812">Transmembrane</keyword>
<dbReference type="GO" id="GO:0016020">
    <property type="term" value="C:membrane"/>
    <property type="evidence" value="ECO:0007669"/>
    <property type="project" value="UniProtKB-SubCell"/>
</dbReference>
<evidence type="ECO:0000313" key="8">
    <source>
        <dbReference type="EMBL" id="KAK7808567.1"/>
    </source>
</evidence>
<dbReference type="EMBL" id="JBBHLL010000236">
    <property type="protein sequence ID" value="KAK7808567.1"/>
    <property type="molecule type" value="Genomic_DNA"/>
</dbReference>
<feature type="transmembrane region" description="Helical" evidence="6">
    <location>
        <begin position="236"/>
        <end position="256"/>
    </location>
</feature>
<dbReference type="AlphaFoldDB" id="A0AAW0I311"/>